<evidence type="ECO:0008006" key="3">
    <source>
        <dbReference type="Google" id="ProtNLM"/>
    </source>
</evidence>
<name>A0A6A0BEA3_9LACT</name>
<gene>
    <name evidence="1" type="ORF">Hs30E_16770</name>
</gene>
<dbReference type="AlphaFoldDB" id="A0A6A0BEA3"/>
<reference evidence="1 2" key="1">
    <citation type="submission" date="2020-02" db="EMBL/GenBank/DDBJ databases">
        <title>Draft genome sequence of Lactococcus sp. Hs30E4-3.</title>
        <authorList>
            <person name="Noda S."/>
            <person name="Yuki M."/>
            <person name="Ohkuma M."/>
        </authorList>
    </citation>
    <scope>NUCLEOTIDE SEQUENCE [LARGE SCALE GENOMIC DNA]</scope>
    <source>
        <strain evidence="1 2">Hs30E4-3</strain>
    </source>
</reference>
<evidence type="ECO:0000313" key="1">
    <source>
        <dbReference type="EMBL" id="GFH43126.1"/>
    </source>
</evidence>
<keyword evidence="2" id="KW-1185">Reference proteome</keyword>
<comment type="caution">
    <text evidence="1">The sequence shown here is derived from an EMBL/GenBank/DDBJ whole genome shotgun (WGS) entry which is preliminary data.</text>
</comment>
<proteinExistence type="predicted"/>
<organism evidence="1 2">
    <name type="scientific">Pseudolactococcus hodotermopsidis</name>
    <dbReference type="NCBI Taxonomy" id="2709157"/>
    <lineage>
        <taxon>Bacteria</taxon>
        <taxon>Bacillati</taxon>
        <taxon>Bacillota</taxon>
        <taxon>Bacilli</taxon>
        <taxon>Lactobacillales</taxon>
        <taxon>Streptococcaceae</taxon>
        <taxon>Pseudolactococcus</taxon>
    </lineage>
</organism>
<dbReference type="EMBL" id="BLLI01000058">
    <property type="protein sequence ID" value="GFH43126.1"/>
    <property type="molecule type" value="Genomic_DNA"/>
</dbReference>
<dbReference type="Proteomes" id="UP000480303">
    <property type="component" value="Unassembled WGS sequence"/>
</dbReference>
<protein>
    <recommendedName>
        <fullName evidence="3">DNA methylase adenine-specific domain-containing protein</fullName>
    </recommendedName>
</protein>
<dbReference type="Gene3D" id="3.40.50.150">
    <property type="entry name" value="Vaccinia Virus protein VP39"/>
    <property type="match status" value="1"/>
</dbReference>
<dbReference type="InterPro" id="IPR029063">
    <property type="entry name" value="SAM-dependent_MTases_sf"/>
</dbReference>
<evidence type="ECO:0000313" key="2">
    <source>
        <dbReference type="Proteomes" id="UP000480303"/>
    </source>
</evidence>
<dbReference type="SUPFAM" id="SSF53335">
    <property type="entry name" value="S-adenosyl-L-methionine-dependent methyltransferases"/>
    <property type="match status" value="1"/>
</dbReference>
<accession>A0A6A0BEA3</accession>
<sequence length="74" mass="8439">MLDTIGYVSGKILKKHIIDNSCGNGTFLQEIVKSYIEEARSKKISEIEIRADLGKYVHGIEIDELEYGKCRCFK</sequence>